<gene>
    <name evidence="1" type="ORF">PCOR1329_LOCUS13337</name>
</gene>
<proteinExistence type="predicted"/>
<reference evidence="1" key="1">
    <citation type="submission" date="2023-10" db="EMBL/GenBank/DDBJ databases">
        <authorList>
            <person name="Chen Y."/>
            <person name="Shah S."/>
            <person name="Dougan E. K."/>
            <person name="Thang M."/>
            <person name="Chan C."/>
        </authorList>
    </citation>
    <scope>NUCLEOTIDE SEQUENCE [LARGE SCALE GENOMIC DNA]</scope>
</reference>
<keyword evidence="2" id="KW-1185">Reference proteome</keyword>
<name>A0ABN9QQ09_9DINO</name>
<evidence type="ECO:0000313" key="2">
    <source>
        <dbReference type="Proteomes" id="UP001189429"/>
    </source>
</evidence>
<dbReference type="Proteomes" id="UP001189429">
    <property type="component" value="Unassembled WGS sequence"/>
</dbReference>
<dbReference type="EMBL" id="CAUYUJ010003936">
    <property type="protein sequence ID" value="CAK0807459.1"/>
    <property type="molecule type" value="Genomic_DNA"/>
</dbReference>
<sequence>MAAADGPAAAPAARRRAPLALDSDRDFAGFVGRMIQGSARERFSDDQLDLASTRAAHRRVHLALRECRNEKDGLDITCWCREACGDEYRGLAACMRDAPAEPADRPRCGPECEALSRCVRGEWRQLLLAISPGPGPEDARERRLGDL</sequence>
<protein>
    <recommendedName>
        <fullName evidence="3">COX assembly mitochondrial protein</fullName>
    </recommendedName>
</protein>
<evidence type="ECO:0008006" key="3">
    <source>
        <dbReference type="Google" id="ProtNLM"/>
    </source>
</evidence>
<evidence type="ECO:0000313" key="1">
    <source>
        <dbReference type="EMBL" id="CAK0807459.1"/>
    </source>
</evidence>
<comment type="caution">
    <text evidence="1">The sequence shown here is derived from an EMBL/GenBank/DDBJ whole genome shotgun (WGS) entry which is preliminary data.</text>
</comment>
<organism evidence="1 2">
    <name type="scientific">Prorocentrum cordatum</name>
    <dbReference type="NCBI Taxonomy" id="2364126"/>
    <lineage>
        <taxon>Eukaryota</taxon>
        <taxon>Sar</taxon>
        <taxon>Alveolata</taxon>
        <taxon>Dinophyceae</taxon>
        <taxon>Prorocentrales</taxon>
        <taxon>Prorocentraceae</taxon>
        <taxon>Prorocentrum</taxon>
    </lineage>
</organism>
<accession>A0ABN9QQ09</accession>